<name>A0A9X1MNM3_9BACT</name>
<gene>
    <name evidence="2" type="ORF">LOC68_18925</name>
</gene>
<feature type="compositionally biased region" description="Polar residues" evidence="1">
    <location>
        <begin position="205"/>
        <end position="233"/>
    </location>
</feature>
<feature type="region of interest" description="Disordered" evidence="1">
    <location>
        <begin position="189"/>
        <end position="233"/>
    </location>
</feature>
<evidence type="ECO:0000256" key="1">
    <source>
        <dbReference type="SAM" id="MobiDB-lite"/>
    </source>
</evidence>
<proteinExistence type="predicted"/>
<dbReference type="GO" id="GO:0003677">
    <property type="term" value="F:DNA binding"/>
    <property type="evidence" value="ECO:0007669"/>
    <property type="project" value="InterPro"/>
</dbReference>
<dbReference type="EMBL" id="JAJKFT010000010">
    <property type="protein sequence ID" value="MCC9630473.1"/>
    <property type="molecule type" value="Genomic_DNA"/>
</dbReference>
<organism evidence="2 3">
    <name type="scientific">Blastopirellula sediminis</name>
    <dbReference type="NCBI Taxonomy" id="2894196"/>
    <lineage>
        <taxon>Bacteria</taxon>
        <taxon>Pseudomonadati</taxon>
        <taxon>Planctomycetota</taxon>
        <taxon>Planctomycetia</taxon>
        <taxon>Pirellulales</taxon>
        <taxon>Pirellulaceae</taxon>
        <taxon>Blastopirellula</taxon>
    </lineage>
</organism>
<dbReference type="Proteomes" id="UP001139103">
    <property type="component" value="Unassembled WGS sequence"/>
</dbReference>
<dbReference type="InterPro" id="IPR011010">
    <property type="entry name" value="DNA_brk_join_enz"/>
</dbReference>
<accession>A0A9X1MNM3</accession>
<comment type="caution">
    <text evidence="2">The sequence shown here is derived from an EMBL/GenBank/DDBJ whole genome shotgun (WGS) entry which is preliminary data.</text>
</comment>
<protein>
    <submittedName>
        <fullName evidence="2">Uncharacterized protein</fullName>
    </submittedName>
</protein>
<dbReference type="RefSeq" id="WP_230221640.1">
    <property type="nucleotide sequence ID" value="NZ_JAJKFT010000010.1"/>
</dbReference>
<reference evidence="2" key="1">
    <citation type="submission" date="2021-11" db="EMBL/GenBank/DDBJ databases">
        <title>Genome sequence.</title>
        <authorList>
            <person name="Sun Q."/>
        </authorList>
    </citation>
    <scope>NUCLEOTIDE SEQUENCE</scope>
    <source>
        <strain evidence="2">JC732</strain>
    </source>
</reference>
<dbReference type="AlphaFoldDB" id="A0A9X1MNM3"/>
<dbReference type="SUPFAM" id="SSF56349">
    <property type="entry name" value="DNA breaking-rejoining enzymes"/>
    <property type="match status" value="1"/>
</dbReference>
<sequence length="647" mass="73599">MATRSRQKWKPDSRGYYTRQLGWELSKSGKLQQHKFILGTDRKEADRRERKLRELWDSFCKSCDDERPLWPEDLLIIGKRIAKGTPEIPIPRGPSEKQHQYAARIQRMQAKYPVILFLPEDQHAYEVGQAALELFEAIPHEPAPIQTPDVEVIEALEEAKKRLADAGINFSPELAILSATIEAKHEPLEGVLKPSDPGARRVEKPQSNGSVQKANPRAVSNGQTHLPKSRTPSATLHQAFNAYQKHLEKDYFDPELDHVSPWGKTQMRQVKNLKKHHDNVLLARLDADAVNELVGYWRRRPYKIGTREPMTAKSASNFLGTLIRFFKWLDESSQFDWQKPFAFNDIKTRVRRLASDHAKRSLEQVDTFSLDELRLLMRYGQPFERLLLLLGLNCGFGRAEIASLLIGEVYFYQAHSKREQEVLDYKSTPDDSFIKRIRRKSGVYGEHILFPLTVEGVQWALEHRKGFPNFAPDARLVVTKNGTALDRPTEGNNANQAIPNHFDRLIARIKNDGNQIRKLSFGKLRKTATDLIKRFSDGEIAGVFDCHGSPVKTDSLSDQYSNRPFGRVFKAIRDVQQYLAPVFDEAGPTPFAPQAQAYTKRSTIDRIIEMYEAGYPTGQIAAGVGLSGSAVSRHVQTHNMQKQGSSE</sequence>
<evidence type="ECO:0000313" key="3">
    <source>
        <dbReference type="Proteomes" id="UP001139103"/>
    </source>
</evidence>
<evidence type="ECO:0000313" key="2">
    <source>
        <dbReference type="EMBL" id="MCC9630473.1"/>
    </source>
</evidence>
<keyword evidence="3" id="KW-1185">Reference proteome</keyword>